<evidence type="ECO:0000256" key="6">
    <source>
        <dbReference type="ARBA" id="ARBA00022989"/>
    </source>
</evidence>
<comment type="caution">
    <text evidence="16">The sequence shown here is derived from an EMBL/GenBank/DDBJ whole genome shotgun (WGS) entry which is preliminary data.</text>
</comment>
<feature type="domain" description="SSD" evidence="15">
    <location>
        <begin position="340"/>
        <end position="499"/>
    </location>
</feature>
<proteinExistence type="inferred from homology"/>
<evidence type="ECO:0000313" key="16">
    <source>
        <dbReference type="EMBL" id="KAI4545636.1"/>
    </source>
</evidence>
<evidence type="ECO:0000256" key="1">
    <source>
        <dbReference type="ARBA" id="ARBA00004552"/>
    </source>
</evidence>
<keyword evidence="4" id="KW-1003">Cell membrane</keyword>
<feature type="transmembrane region" description="Helical" evidence="14">
    <location>
        <begin position="771"/>
        <end position="791"/>
    </location>
</feature>
<organism evidence="16 17">
    <name type="scientific">Ovis ammon polii</name>
    <dbReference type="NCBI Taxonomy" id="230172"/>
    <lineage>
        <taxon>Eukaryota</taxon>
        <taxon>Metazoa</taxon>
        <taxon>Chordata</taxon>
        <taxon>Craniata</taxon>
        <taxon>Vertebrata</taxon>
        <taxon>Euteleostomi</taxon>
        <taxon>Mammalia</taxon>
        <taxon>Eutheria</taxon>
        <taxon>Laurasiatheria</taxon>
        <taxon>Artiodactyla</taxon>
        <taxon>Ruminantia</taxon>
        <taxon>Pecora</taxon>
        <taxon>Bovidae</taxon>
        <taxon>Caprinae</taxon>
        <taxon>Ovis</taxon>
    </lineage>
</organism>
<evidence type="ECO:0000313" key="17">
    <source>
        <dbReference type="Proteomes" id="UP001214576"/>
    </source>
</evidence>
<feature type="transmembrane region" description="Helical" evidence="14">
    <location>
        <begin position="865"/>
        <end position="887"/>
    </location>
</feature>
<evidence type="ECO:0000259" key="15">
    <source>
        <dbReference type="PROSITE" id="PS50156"/>
    </source>
</evidence>
<accession>A0AAD4YGC9</accession>
<dbReference type="GO" id="GO:0007268">
    <property type="term" value="P:chemical synaptic transmission"/>
    <property type="evidence" value="ECO:0007669"/>
    <property type="project" value="TreeGrafter"/>
</dbReference>
<evidence type="ECO:0000256" key="14">
    <source>
        <dbReference type="SAM" id="Phobius"/>
    </source>
</evidence>
<dbReference type="FunFam" id="1.20.1640.10:FF:000017">
    <property type="entry name" value="Patched domain-containing protein 1"/>
    <property type="match status" value="1"/>
</dbReference>
<feature type="region of interest" description="Disordered" evidence="13">
    <location>
        <begin position="140"/>
        <end position="160"/>
    </location>
</feature>
<dbReference type="GO" id="GO:0050890">
    <property type="term" value="P:cognition"/>
    <property type="evidence" value="ECO:0007669"/>
    <property type="project" value="TreeGrafter"/>
</dbReference>
<dbReference type="PROSITE" id="PS50156">
    <property type="entry name" value="SSD"/>
    <property type="match status" value="1"/>
</dbReference>
<keyword evidence="6 14" id="KW-1133">Transmembrane helix</keyword>
<dbReference type="FunFam" id="1.20.1640.10:FF:000016">
    <property type="entry name" value="Patched domain-containing protein 1"/>
    <property type="match status" value="1"/>
</dbReference>
<reference evidence="16" key="1">
    <citation type="submission" date="2022-03" db="EMBL/GenBank/DDBJ databases">
        <title>Genomic analyses of argali, domestic sheep and their hybrids provide insights into chromosomal evolution, heterosis and genetic basis of agronomic traits.</title>
        <authorList>
            <person name="Li M."/>
        </authorList>
    </citation>
    <scope>NUCLEOTIDE SEQUENCE</scope>
    <source>
        <strain evidence="16">CAU-MHL-2022a</strain>
        <tissue evidence="16">Skin</tissue>
    </source>
</reference>
<dbReference type="PANTHER" id="PTHR10796:SF36">
    <property type="entry name" value="PATCHED DOMAIN-CONTAINING PROTEIN 1"/>
    <property type="match status" value="1"/>
</dbReference>
<keyword evidence="7" id="KW-0770">Synapse</keyword>
<comment type="similarity">
    <text evidence="3">Belongs to the patched family.</text>
</comment>
<comment type="function">
    <text evidence="11">Required for the development and function of the thalamic reticular nucleus (TRN), a part of the thalamus that is critical for thalamocortical transmission, generation of sleep rhythms, sensorimotor processing and attention. Can bind cholesterol in vitro.</text>
</comment>
<keyword evidence="9" id="KW-0325">Glycoprotein</keyword>
<evidence type="ECO:0000256" key="5">
    <source>
        <dbReference type="ARBA" id="ARBA00022692"/>
    </source>
</evidence>
<feature type="transmembrane region" description="Helical" evidence="14">
    <location>
        <begin position="397"/>
        <end position="417"/>
    </location>
</feature>
<dbReference type="PANTHER" id="PTHR10796">
    <property type="entry name" value="PATCHED-RELATED"/>
    <property type="match status" value="1"/>
</dbReference>
<dbReference type="InterPro" id="IPR051697">
    <property type="entry name" value="Patched_domain-protein"/>
</dbReference>
<keyword evidence="17" id="KW-1185">Reference proteome</keyword>
<evidence type="ECO:0000256" key="4">
    <source>
        <dbReference type="ARBA" id="ARBA00022475"/>
    </source>
</evidence>
<feature type="transmembrane region" description="Helical" evidence="14">
    <location>
        <begin position="797"/>
        <end position="817"/>
    </location>
</feature>
<dbReference type="Pfam" id="PF02460">
    <property type="entry name" value="Patched"/>
    <property type="match status" value="1"/>
</dbReference>
<evidence type="ECO:0000256" key="12">
    <source>
        <dbReference type="ARBA" id="ARBA00074264"/>
    </source>
</evidence>
<dbReference type="InterPro" id="IPR003392">
    <property type="entry name" value="PTHD_SSD"/>
</dbReference>
<dbReference type="SUPFAM" id="SSF82866">
    <property type="entry name" value="Multidrug efflux transporter AcrB transmembrane domain"/>
    <property type="match status" value="2"/>
</dbReference>
<feature type="transmembrane region" description="Helical" evidence="14">
    <location>
        <begin position="899"/>
        <end position="921"/>
    </location>
</feature>
<dbReference type="GO" id="GO:0043197">
    <property type="term" value="C:dendritic spine"/>
    <property type="evidence" value="ECO:0007669"/>
    <property type="project" value="UniProtKB-SubCell"/>
</dbReference>
<feature type="transmembrane region" description="Helical" evidence="14">
    <location>
        <begin position="369"/>
        <end position="390"/>
    </location>
</feature>
<evidence type="ECO:0000256" key="2">
    <source>
        <dbReference type="ARBA" id="ARBA00004651"/>
    </source>
</evidence>
<feature type="transmembrane region" description="Helical" evidence="14">
    <location>
        <begin position="20"/>
        <end position="41"/>
    </location>
</feature>
<dbReference type="Gene3D" id="1.20.1640.10">
    <property type="entry name" value="Multidrug efflux transporter AcrB transmembrane domain"/>
    <property type="match status" value="2"/>
</dbReference>
<feature type="transmembrane region" description="Helical" evidence="14">
    <location>
        <begin position="437"/>
        <end position="458"/>
    </location>
</feature>
<evidence type="ECO:0000256" key="8">
    <source>
        <dbReference type="ARBA" id="ARBA00023136"/>
    </source>
</evidence>
<evidence type="ECO:0000256" key="10">
    <source>
        <dbReference type="ARBA" id="ARBA00023273"/>
    </source>
</evidence>
<evidence type="ECO:0000256" key="3">
    <source>
        <dbReference type="ARBA" id="ARBA00005585"/>
    </source>
</evidence>
<gene>
    <name evidence="16" type="ORF">MG293_005902</name>
</gene>
<evidence type="ECO:0000256" key="7">
    <source>
        <dbReference type="ARBA" id="ARBA00023018"/>
    </source>
</evidence>
<protein>
    <recommendedName>
        <fullName evidence="12">Patched domain-containing protein 1</fullName>
    </recommendedName>
</protein>
<name>A0AAD4YGC9_OVIAM</name>
<feature type="compositionally biased region" description="Basic and acidic residues" evidence="13">
    <location>
        <begin position="149"/>
        <end position="160"/>
    </location>
</feature>
<sequence length="960" mass="109273">MLRQVLHRGLRTCFSRLGHFIASHPVFFASAPVLISILLGASFSRYQVEESVEHLLAPQHSLAKIERNLVNSLFPVNRSKHRLYSDLQTPGRYGRVIVTSFQKANMLDQHHTDLILKSGSGVFWKRLLRGAVGGPRNVKWEGSSGSDRTFGKEEGLERGKNRPSLKSYLAKLMTHKLAQAEFKLDHESQLHAAVTRIQVPRPGFNYTFAHICILNNDKTCIVDDIVHVLEELKNARATNRTNFAITYPITHLKDGRAVYNGHQLGGVTVHSKDRVKSAEAVQLTYYLQSINSLNDMVAERWESSFCDTVRLFQKSNSKVKMYPYTSSSLREDFQKTSRVSERYLVTSLILVVTMAILCCSMQDCVRSKPWLGLLGLVTISLATLTAAGIINLTGGKYNSTFLGVPFVMLGHGLYGTFEMLSSWRKTREDQHVKERTAAVYADSMLSFSLTTAMYLVTFGIGASPFTNIEAARIFCCNSCIAIFFNYLYVLSFYGSSLVFTGYIENNYQHSIFCRKVPKPEALQEKPAWYRFLLTARFSEDTADGEEANTYESHLLVCFLKRYYCDWITNTYVKPFVVLFYLIYISFALMGYLQVSEGSDLSNIVATATQTIEYTTAQQKYFSNYSPVIGFYIYESIEYWNTSVQEDVLEYTKGFVRISWFESYLNYLRKLNVSTGLPKKNFTDMLRNSFLKAPQFSHFQEDIIFSKKYNDEVDVVASRMFLVAKTMETNREELYDLLETLRRLSVTSKVKFIVFNPSFVYMDRYASSLGAPLHNSCISALFLLFFSAFLVADSLINVWLTLTVVSVEFGVIGFMTLWKVQLDCISVLCLIYGINYTIDNCAPLLSTFVLGKDFTRTKWVKNALEVHGVAILQSYLCYLVGLIPLAAVPSNLTCTLFRCLFLIALVTFFHCFAILPVILTFLPPSKKKRKEKKNPENREEIECVEMVDIDSTRVVDQITTV</sequence>
<keyword evidence="10" id="KW-0966">Cell projection</keyword>
<evidence type="ECO:0000256" key="11">
    <source>
        <dbReference type="ARBA" id="ARBA00059560"/>
    </source>
</evidence>
<dbReference type="EMBL" id="JAKZEL010000003">
    <property type="protein sequence ID" value="KAI4545636.1"/>
    <property type="molecule type" value="Genomic_DNA"/>
</dbReference>
<evidence type="ECO:0000256" key="9">
    <source>
        <dbReference type="ARBA" id="ARBA00023180"/>
    </source>
</evidence>
<comment type="subcellular location">
    <subcellularLocation>
        <location evidence="2">Cell membrane</location>
        <topology evidence="2">Multi-pass membrane protein</topology>
    </subcellularLocation>
    <subcellularLocation>
        <location evidence="1">Cell projection</location>
        <location evidence="1">Dendritic spine</location>
    </subcellularLocation>
</comment>
<keyword evidence="5 14" id="KW-0812">Transmembrane</keyword>
<dbReference type="InterPro" id="IPR000731">
    <property type="entry name" value="SSD"/>
</dbReference>
<evidence type="ECO:0000256" key="13">
    <source>
        <dbReference type="SAM" id="MobiDB-lite"/>
    </source>
</evidence>
<keyword evidence="8 14" id="KW-0472">Membrane</keyword>
<feature type="transmembrane region" description="Helical" evidence="14">
    <location>
        <begin position="343"/>
        <end position="363"/>
    </location>
</feature>
<dbReference type="Proteomes" id="UP001214576">
    <property type="component" value="Unassembled WGS sequence"/>
</dbReference>
<feature type="transmembrane region" description="Helical" evidence="14">
    <location>
        <begin position="571"/>
        <end position="592"/>
    </location>
</feature>
<dbReference type="AlphaFoldDB" id="A0AAD4YGC9"/>
<dbReference type="GO" id="GO:0005886">
    <property type="term" value="C:plasma membrane"/>
    <property type="evidence" value="ECO:0007669"/>
    <property type="project" value="UniProtKB-SubCell"/>
</dbReference>